<keyword evidence="7" id="KW-0539">Nucleus</keyword>
<evidence type="ECO:0000313" key="10">
    <source>
        <dbReference type="Proteomes" id="UP000002866"/>
    </source>
</evidence>
<dbReference type="Gene3D" id="3.40.109.10">
    <property type="entry name" value="NADH Oxidase"/>
    <property type="match status" value="1"/>
</dbReference>
<dbReference type="RefSeq" id="XP_004177829.1">
    <property type="nucleotide sequence ID" value="XM_004177781.1"/>
</dbReference>
<organism evidence="9 10">
    <name type="scientific">Henningerozyma blattae (strain ATCC 34711 / CBS 6284 / DSM 70876 / NBRC 10599 / NRRL Y-10934 / UCD 77-7)</name>
    <name type="common">Yeast</name>
    <name type="synonym">Tetrapisispora blattae</name>
    <dbReference type="NCBI Taxonomy" id="1071380"/>
    <lineage>
        <taxon>Eukaryota</taxon>
        <taxon>Fungi</taxon>
        <taxon>Dikarya</taxon>
        <taxon>Ascomycota</taxon>
        <taxon>Saccharomycotina</taxon>
        <taxon>Saccharomycetes</taxon>
        <taxon>Saccharomycetales</taxon>
        <taxon>Saccharomycetaceae</taxon>
        <taxon>Henningerozyma</taxon>
    </lineage>
</organism>
<dbReference type="GeneID" id="14493290"/>
<keyword evidence="10" id="KW-1185">Reference proteome</keyword>
<dbReference type="OrthoDB" id="2138173at2759"/>
<dbReference type="GO" id="GO:0005737">
    <property type="term" value="C:cytoplasm"/>
    <property type="evidence" value="ECO:0007669"/>
    <property type="project" value="UniProtKB-SubCell"/>
</dbReference>
<evidence type="ECO:0000256" key="5">
    <source>
        <dbReference type="ARBA" id="ARBA00022490"/>
    </source>
</evidence>
<evidence type="ECO:0000256" key="3">
    <source>
        <dbReference type="ARBA" id="ARBA00004496"/>
    </source>
</evidence>
<accession>I2GW08</accession>
<dbReference type="eggNOG" id="ENOG502RYI9">
    <property type="taxonomic scope" value="Eukaryota"/>
</dbReference>
<evidence type="ECO:0000256" key="2">
    <source>
        <dbReference type="ARBA" id="ARBA00004123"/>
    </source>
</evidence>
<dbReference type="CDD" id="cd02140">
    <property type="entry name" value="Frm2-like"/>
    <property type="match status" value="1"/>
</dbReference>
<dbReference type="InParanoid" id="I2GW08"/>
<reference evidence="9 10" key="1">
    <citation type="journal article" date="2011" name="Proc. Natl. Acad. Sci. U.S.A.">
        <title>Evolutionary erosion of yeast sex chromosomes by mating-type switching accidents.</title>
        <authorList>
            <person name="Gordon J.L."/>
            <person name="Armisen D."/>
            <person name="Proux-Wera E."/>
            <person name="Oheigeartaigh S.S."/>
            <person name="Byrne K.P."/>
            <person name="Wolfe K.H."/>
        </authorList>
    </citation>
    <scope>NUCLEOTIDE SEQUENCE [LARGE SCALE GENOMIC DNA]</scope>
    <source>
        <strain evidence="10">ATCC 34711 / CBS 6284 / DSM 70876 / NBRC 10599 / NRRL Y-10934 / UCD 77-7</strain>
    </source>
</reference>
<dbReference type="SUPFAM" id="SSF55469">
    <property type="entry name" value="FMN-dependent nitroreductase-like"/>
    <property type="match status" value="1"/>
</dbReference>
<keyword evidence="5" id="KW-0963">Cytoplasm</keyword>
<comment type="subcellular location">
    <subcellularLocation>
        <location evidence="3">Cytoplasm</location>
    </subcellularLocation>
    <subcellularLocation>
        <location evidence="2">Nucleus</location>
    </subcellularLocation>
</comment>
<evidence type="ECO:0000313" key="9">
    <source>
        <dbReference type="EMBL" id="CCH58310.1"/>
    </source>
</evidence>
<name>I2GW08_HENB6</name>
<dbReference type="Proteomes" id="UP000002866">
    <property type="component" value="Chromosome 1"/>
</dbReference>
<dbReference type="PANTHER" id="PTHR43035">
    <property type="entry name" value="FATTY ACID REPRESSION MUTANT PROTEIN 2-RELATED"/>
    <property type="match status" value="1"/>
</dbReference>
<dbReference type="GO" id="GO:0016491">
    <property type="term" value="F:oxidoreductase activity"/>
    <property type="evidence" value="ECO:0007669"/>
    <property type="project" value="UniProtKB-KW"/>
</dbReference>
<dbReference type="InterPro" id="IPR029479">
    <property type="entry name" value="Nitroreductase"/>
</dbReference>
<dbReference type="InterPro" id="IPR000415">
    <property type="entry name" value="Nitroreductase-like"/>
</dbReference>
<sequence>MSAASPILKPIAQRRTIYALKPVLPSNVTLKDIQSIVQEIVKETPSAFNSQPNRAVIITGATKTKVWDSVVKAIGNGDGAKRPASIRDEAFGSVLFFTDSSVTKNMQSQFAIYKDAFPVWADQSSGAVQIQAWTALEAIGLGGHLQHYNQLVEAALPADIPKNWVLQAQLNFGVPAAPAGEKEYASNPVKVYE</sequence>
<dbReference type="HOGENOM" id="CLU_073125_1_0_1"/>
<keyword evidence="6" id="KW-0560">Oxidoreductase</keyword>
<dbReference type="FunFam" id="3.40.109.10:FF:000001">
    <property type="entry name" value="Nitroreductase family"/>
    <property type="match status" value="1"/>
</dbReference>
<evidence type="ECO:0000256" key="4">
    <source>
        <dbReference type="ARBA" id="ARBA00007118"/>
    </source>
</evidence>
<comment type="cofactor">
    <cofactor evidence="1">
        <name>FMN</name>
        <dbReference type="ChEBI" id="CHEBI:58210"/>
    </cofactor>
</comment>
<dbReference type="GO" id="GO:0034599">
    <property type="term" value="P:cellular response to oxidative stress"/>
    <property type="evidence" value="ECO:0007669"/>
    <property type="project" value="InterPro"/>
</dbReference>
<dbReference type="FunCoup" id="I2GW08">
    <property type="interactions" value="13"/>
</dbReference>
<feature type="domain" description="Nitroreductase" evidence="8">
    <location>
        <begin position="11"/>
        <end position="173"/>
    </location>
</feature>
<evidence type="ECO:0000256" key="6">
    <source>
        <dbReference type="ARBA" id="ARBA00023002"/>
    </source>
</evidence>
<evidence type="ECO:0000256" key="7">
    <source>
        <dbReference type="ARBA" id="ARBA00023242"/>
    </source>
</evidence>
<dbReference type="OMA" id="EMFENHT"/>
<dbReference type="InterPro" id="IPR033877">
    <property type="entry name" value="Frm2/Hbn1"/>
</dbReference>
<evidence type="ECO:0000259" key="8">
    <source>
        <dbReference type="Pfam" id="PF00881"/>
    </source>
</evidence>
<dbReference type="AlphaFoldDB" id="I2GW08"/>
<dbReference type="Pfam" id="PF00881">
    <property type="entry name" value="Nitroreductase"/>
    <property type="match status" value="1"/>
</dbReference>
<evidence type="ECO:0000256" key="1">
    <source>
        <dbReference type="ARBA" id="ARBA00001917"/>
    </source>
</evidence>
<dbReference type="STRING" id="1071380.I2GW08"/>
<gene>
    <name evidence="9" type="primary">TBLA0A05170</name>
    <name evidence="9" type="ORF">TBLA_0A05170</name>
</gene>
<comment type="similarity">
    <text evidence="4">Belongs to the nitroreductase family.</text>
</comment>
<dbReference type="KEGG" id="tbl:TBLA_0A05170"/>
<proteinExistence type="inferred from homology"/>
<dbReference type="EMBL" id="HE806316">
    <property type="protein sequence ID" value="CCH58310.1"/>
    <property type="molecule type" value="Genomic_DNA"/>
</dbReference>
<protein>
    <recommendedName>
        <fullName evidence="8">Nitroreductase domain-containing protein</fullName>
    </recommendedName>
</protein>
<dbReference type="PANTHER" id="PTHR43035:SF1">
    <property type="entry name" value="FATTY ACID REPRESSION MUTANT PROTEIN 2-RELATED"/>
    <property type="match status" value="1"/>
</dbReference>
<dbReference type="GO" id="GO:0005634">
    <property type="term" value="C:nucleus"/>
    <property type="evidence" value="ECO:0007669"/>
    <property type="project" value="UniProtKB-SubCell"/>
</dbReference>